<dbReference type="InterPro" id="IPR000524">
    <property type="entry name" value="Tscrpt_reg_HTH_GntR"/>
</dbReference>
<evidence type="ECO:0000259" key="4">
    <source>
        <dbReference type="PROSITE" id="PS50949"/>
    </source>
</evidence>
<dbReference type="AlphaFoldDB" id="A0A2U2BDD8"/>
<dbReference type="InterPro" id="IPR036388">
    <property type="entry name" value="WH-like_DNA-bd_sf"/>
</dbReference>
<evidence type="ECO:0000313" key="5">
    <source>
        <dbReference type="EMBL" id="PWE01070.1"/>
    </source>
</evidence>
<feature type="domain" description="HTH gntR-type" evidence="4">
    <location>
        <begin position="12"/>
        <end position="80"/>
    </location>
</feature>
<dbReference type="GO" id="GO:0003700">
    <property type="term" value="F:DNA-binding transcription factor activity"/>
    <property type="evidence" value="ECO:0007669"/>
    <property type="project" value="InterPro"/>
</dbReference>
<dbReference type="Gene3D" id="1.10.10.10">
    <property type="entry name" value="Winged helix-like DNA-binding domain superfamily/Winged helix DNA-binding domain"/>
    <property type="match status" value="1"/>
</dbReference>
<dbReference type="Pfam" id="PF07729">
    <property type="entry name" value="FCD"/>
    <property type="match status" value="1"/>
</dbReference>
<dbReference type="Pfam" id="PF00392">
    <property type="entry name" value="GntR"/>
    <property type="match status" value="1"/>
</dbReference>
<accession>A0A2U2BDD8</accession>
<reference evidence="5 6" key="1">
    <citation type="submission" date="2018-05" db="EMBL/GenBank/DDBJ databases">
        <title>Marinilabilia rubrum sp. nov., isolated from saltern sediment.</title>
        <authorList>
            <person name="Zhang R."/>
        </authorList>
    </citation>
    <scope>NUCLEOTIDE SEQUENCE [LARGE SCALE GENOMIC DNA]</scope>
    <source>
        <strain evidence="5 6">WTE16</strain>
    </source>
</reference>
<dbReference type="OrthoDB" id="9799482at2"/>
<dbReference type="PROSITE" id="PS50949">
    <property type="entry name" value="HTH_GNTR"/>
    <property type="match status" value="1"/>
</dbReference>
<gene>
    <name evidence="5" type="ORF">DDZ16_00855</name>
</gene>
<dbReference type="Gene3D" id="1.20.120.530">
    <property type="entry name" value="GntR ligand-binding domain-like"/>
    <property type="match status" value="1"/>
</dbReference>
<dbReference type="EMBL" id="QEWP01000001">
    <property type="protein sequence ID" value="PWE01070.1"/>
    <property type="molecule type" value="Genomic_DNA"/>
</dbReference>
<keyword evidence="2" id="KW-0238">DNA-binding</keyword>
<dbReference type="SMART" id="SM00895">
    <property type="entry name" value="FCD"/>
    <property type="match status" value="1"/>
</dbReference>
<dbReference type="GO" id="GO:0003677">
    <property type="term" value="F:DNA binding"/>
    <property type="evidence" value="ECO:0007669"/>
    <property type="project" value="UniProtKB-KW"/>
</dbReference>
<sequence length="242" mass="27779">MDDIFGKIGTTQTLSQKIERKIEEAIRQKKLLSGAKLPSEKELCELFGVSRTALREALRRLNARGLIEIRKGSGMYVSEIKIEDAVKSLNLYYDLSFDSNLISQIIDVRRIFEPEISRLAARNRTDEDLKILQDGIEDLESCDPDNTQKEVDTINRFHMSLAKATGNPIIIISLEPIYSLLPRMRNFIYANVEGEKEFTIDAQKKILKAVEARDEDAAFAETEKLVIRNHEVYDRYLKKVLK</sequence>
<dbReference type="InterPro" id="IPR011711">
    <property type="entry name" value="GntR_C"/>
</dbReference>
<dbReference type="Proteomes" id="UP000244956">
    <property type="component" value="Unassembled WGS sequence"/>
</dbReference>
<dbReference type="RefSeq" id="WP_109262525.1">
    <property type="nucleotide sequence ID" value="NZ_QEWP01000001.1"/>
</dbReference>
<keyword evidence="3" id="KW-0804">Transcription</keyword>
<dbReference type="InterPro" id="IPR008920">
    <property type="entry name" value="TF_FadR/GntR_C"/>
</dbReference>
<evidence type="ECO:0000313" key="6">
    <source>
        <dbReference type="Proteomes" id="UP000244956"/>
    </source>
</evidence>
<keyword evidence="6" id="KW-1185">Reference proteome</keyword>
<protein>
    <submittedName>
        <fullName evidence="5">GntR family transcriptional regulator</fullName>
    </submittedName>
</protein>
<name>A0A2U2BDD8_9BACT</name>
<comment type="caution">
    <text evidence="5">The sequence shown here is derived from an EMBL/GenBank/DDBJ whole genome shotgun (WGS) entry which is preliminary data.</text>
</comment>
<proteinExistence type="predicted"/>
<evidence type="ECO:0000256" key="2">
    <source>
        <dbReference type="ARBA" id="ARBA00023125"/>
    </source>
</evidence>
<keyword evidence="1" id="KW-0805">Transcription regulation</keyword>
<organism evidence="5 6">
    <name type="scientific">Marinilabilia rubra</name>
    <dbReference type="NCBI Taxonomy" id="2162893"/>
    <lineage>
        <taxon>Bacteria</taxon>
        <taxon>Pseudomonadati</taxon>
        <taxon>Bacteroidota</taxon>
        <taxon>Bacteroidia</taxon>
        <taxon>Marinilabiliales</taxon>
        <taxon>Marinilabiliaceae</taxon>
        <taxon>Marinilabilia</taxon>
    </lineage>
</organism>
<evidence type="ECO:0000256" key="3">
    <source>
        <dbReference type="ARBA" id="ARBA00023163"/>
    </source>
</evidence>
<dbReference type="PRINTS" id="PR00035">
    <property type="entry name" value="HTHGNTR"/>
</dbReference>
<dbReference type="PANTHER" id="PTHR43537">
    <property type="entry name" value="TRANSCRIPTIONAL REGULATOR, GNTR FAMILY"/>
    <property type="match status" value="1"/>
</dbReference>
<dbReference type="InterPro" id="IPR036390">
    <property type="entry name" value="WH_DNA-bd_sf"/>
</dbReference>
<dbReference type="CDD" id="cd07377">
    <property type="entry name" value="WHTH_GntR"/>
    <property type="match status" value="1"/>
</dbReference>
<dbReference type="SUPFAM" id="SSF48008">
    <property type="entry name" value="GntR ligand-binding domain-like"/>
    <property type="match status" value="1"/>
</dbReference>
<dbReference type="PANTHER" id="PTHR43537:SF5">
    <property type="entry name" value="UXU OPERON TRANSCRIPTIONAL REGULATOR"/>
    <property type="match status" value="1"/>
</dbReference>
<dbReference type="SMART" id="SM00345">
    <property type="entry name" value="HTH_GNTR"/>
    <property type="match status" value="1"/>
</dbReference>
<evidence type="ECO:0000256" key="1">
    <source>
        <dbReference type="ARBA" id="ARBA00023015"/>
    </source>
</evidence>
<dbReference type="SUPFAM" id="SSF46785">
    <property type="entry name" value="Winged helix' DNA-binding domain"/>
    <property type="match status" value="1"/>
</dbReference>